<dbReference type="Gene3D" id="3.40.50.150">
    <property type="entry name" value="Vaccinia Virus protein VP39"/>
    <property type="match status" value="1"/>
</dbReference>
<dbReference type="Pfam" id="PF22654">
    <property type="entry name" value="DUF7008"/>
    <property type="match status" value="1"/>
</dbReference>
<proteinExistence type="predicted"/>
<evidence type="ECO:0000256" key="2">
    <source>
        <dbReference type="ARBA" id="ARBA00022603"/>
    </source>
</evidence>
<dbReference type="GO" id="GO:0032259">
    <property type="term" value="P:methylation"/>
    <property type="evidence" value="ECO:0007669"/>
    <property type="project" value="UniProtKB-KW"/>
</dbReference>
<evidence type="ECO:0000256" key="4">
    <source>
        <dbReference type="ARBA" id="ARBA00022691"/>
    </source>
</evidence>
<feature type="domain" description="Type II methyltransferase M.TaqI-like" evidence="6">
    <location>
        <begin position="3"/>
        <end position="98"/>
    </location>
</feature>
<dbReference type="PANTHER" id="PTHR33841">
    <property type="entry name" value="DNA METHYLTRANSFERASE YEEA-RELATED"/>
    <property type="match status" value="1"/>
</dbReference>
<dbReference type="SUPFAM" id="SSF53335">
    <property type="entry name" value="S-adenosyl-L-methionine-dependent methyltransferases"/>
    <property type="match status" value="1"/>
</dbReference>
<gene>
    <name evidence="8" type="ORF">UFOPK2754_00843</name>
    <name evidence="9" type="ORF">UFOPK3139_03048</name>
    <name evidence="10" type="ORF">UFOPK3543_00882</name>
</gene>
<dbReference type="EMBL" id="CAFABA010000202">
    <property type="protein sequence ID" value="CAB4836604.1"/>
    <property type="molecule type" value="Genomic_DNA"/>
</dbReference>
<dbReference type="InterPro" id="IPR050953">
    <property type="entry name" value="N4_N6_ade-DNA_methylase"/>
</dbReference>
<evidence type="ECO:0000313" key="9">
    <source>
        <dbReference type="EMBL" id="CAB4836604.1"/>
    </source>
</evidence>
<evidence type="ECO:0000259" key="7">
    <source>
        <dbReference type="Pfam" id="PF22654"/>
    </source>
</evidence>
<name>A0A6J7AUF8_9ZZZZ</name>
<feature type="domain" description="DUF7008" evidence="7">
    <location>
        <begin position="463"/>
        <end position="822"/>
    </location>
</feature>
<sequence length="823" mass="91700">MSQRYHAVVGNPPYITVKDPALRDLYRHRFTTCRGKYSLGVPFTEQFFHLALGSTHDPARVGYVGMITANSFMKREFGKDLIEKWLPQLDLTHVIDTSGAHIPGHGTPTVILLGRSRRPVSGTLRAVMGIRGEPARPADPAKGVVWNSITDFIDRPGSESPYVSVVELERARLKKHPWSIGGGGAAELKDEIDQRGVSTLRQCLSGPIGFGAISAADETFLLPARVLRNMHVPPSSIWGLAVGDEIRDWTVASALSALFPYSPRLLSETELGGTAQSLWPWRTVLWARATFANKTYREEGRTWWEWHQVAFERLSTPLSIVFAFVATHNHFVLDRGGKVFNRSAPVLKLPAGKGEDAHLELVGLLNSSVACFWMKQVFHNKGGGGSDAKLASDGWENFFEHDGTKLQSFPLPKGTALDYARLLDGLAQDLVASTPEAVAEQAAPTAARLAEARTRFGGIRARMIALQEELDWHVYGLYGLVDEPLTFPTGEMPELTLGERAFEIVLARKAEGGDEETSWFTRHGSKPITEIPSHWPEAYRDLVARRIDVIEADRNVSLIERPEHKRRWNTEPWEKQQAEALCTWLLDRLEAKALWPQPMMRTCAQLGDAAGRDADFRSVAALYAGTDAVDLTKLVIELVVADTVPYLAALRYTDDGMRKYGEWLRTWNLQAAEDRGEDVGQIPVPPKYQKTDFRVGWEHRGKLDVPKERFISYPGAERGADTTPVIGWAGWDHAERARALAAWYLGAKHEGRDAEYLVPLLAGLAELVPWLKQWHNDPSPDPMLDRPGDQIAALVDAETRALNKTAADLAAWRPAAKTRKRRT</sequence>
<evidence type="ECO:0000256" key="5">
    <source>
        <dbReference type="ARBA" id="ARBA00047942"/>
    </source>
</evidence>
<keyword evidence="4" id="KW-0949">S-adenosyl-L-methionine</keyword>
<dbReference type="Pfam" id="PF07669">
    <property type="entry name" value="Eco57I"/>
    <property type="match status" value="1"/>
</dbReference>
<dbReference type="InterPro" id="IPR002052">
    <property type="entry name" value="DNA_methylase_N6_adenine_CS"/>
</dbReference>
<dbReference type="AlphaFoldDB" id="A0A6J7AUF8"/>
<keyword evidence="3" id="KW-0808">Transferase</keyword>
<dbReference type="InterPro" id="IPR011639">
    <property type="entry name" value="MethylTrfase_TaqI-like_dom"/>
</dbReference>
<accession>A0A6J7AUF8</accession>
<dbReference type="EC" id="2.1.1.72" evidence="1"/>
<keyword evidence="2" id="KW-0489">Methyltransferase</keyword>
<protein>
    <recommendedName>
        <fullName evidence="1">site-specific DNA-methyltransferase (adenine-specific)</fullName>
        <ecNumber evidence="1">2.1.1.72</ecNumber>
    </recommendedName>
</protein>
<dbReference type="InterPro" id="IPR054277">
    <property type="entry name" value="DUF7008"/>
</dbReference>
<evidence type="ECO:0000313" key="8">
    <source>
        <dbReference type="EMBL" id="CAB4736163.1"/>
    </source>
</evidence>
<dbReference type="PROSITE" id="PS00092">
    <property type="entry name" value="N6_MTASE"/>
    <property type="match status" value="1"/>
</dbReference>
<dbReference type="EMBL" id="CAEZYR010000022">
    <property type="protein sequence ID" value="CAB4736163.1"/>
    <property type="molecule type" value="Genomic_DNA"/>
</dbReference>
<evidence type="ECO:0000256" key="3">
    <source>
        <dbReference type="ARBA" id="ARBA00022679"/>
    </source>
</evidence>
<dbReference type="InterPro" id="IPR029063">
    <property type="entry name" value="SAM-dependent_MTases_sf"/>
</dbReference>
<organism evidence="9">
    <name type="scientific">freshwater metagenome</name>
    <dbReference type="NCBI Taxonomy" id="449393"/>
    <lineage>
        <taxon>unclassified sequences</taxon>
        <taxon>metagenomes</taxon>
        <taxon>ecological metagenomes</taxon>
    </lineage>
</organism>
<reference evidence="9" key="1">
    <citation type="submission" date="2020-05" db="EMBL/GenBank/DDBJ databases">
        <authorList>
            <person name="Chiriac C."/>
            <person name="Salcher M."/>
            <person name="Ghai R."/>
            <person name="Kavagutti S V."/>
        </authorList>
    </citation>
    <scope>NUCLEOTIDE SEQUENCE</scope>
</reference>
<dbReference type="GO" id="GO:0009007">
    <property type="term" value="F:site-specific DNA-methyltransferase (adenine-specific) activity"/>
    <property type="evidence" value="ECO:0007669"/>
    <property type="project" value="UniProtKB-EC"/>
</dbReference>
<dbReference type="PANTHER" id="PTHR33841:SF1">
    <property type="entry name" value="DNA METHYLTRANSFERASE A"/>
    <property type="match status" value="1"/>
</dbReference>
<dbReference type="GO" id="GO:0003676">
    <property type="term" value="F:nucleic acid binding"/>
    <property type="evidence" value="ECO:0007669"/>
    <property type="project" value="InterPro"/>
</dbReference>
<dbReference type="GO" id="GO:0006304">
    <property type="term" value="P:DNA modification"/>
    <property type="evidence" value="ECO:0007669"/>
    <property type="project" value="InterPro"/>
</dbReference>
<dbReference type="NCBIfam" id="NF033451">
    <property type="entry name" value="BREX_2_MTaseX"/>
    <property type="match status" value="1"/>
</dbReference>
<evidence type="ECO:0000313" key="10">
    <source>
        <dbReference type="EMBL" id="CAB4901388.1"/>
    </source>
</evidence>
<dbReference type="EMBL" id="CAFBMH010000022">
    <property type="protein sequence ID" value="CAB4901388.1"/>
    <property type="molecule type" value="Genomic_DNA"/>
</dbReference>
<evidence type="ECO:0000256" key="1">
    <source>
        <dbReference type="ARBA" id="ARBA00011900"/>
    </source>
</evidence>
<comment type="catalytic activity">
    <reaction evidence="5">
        <text>a 2'-deoxyadenosine in DNA + S-adenosyl-L-methionine = an N(6)-methyl-2'-deoxyadenosine in DNA + S-adenosyl-L-homocysteine + H(+)</text>
        <dbReference type="Rhea" id="RHEA:15197"/>
        <dbReference type="Rhea" id="RHEA-COMP:12418"/>
        <dbReference type="Rhea" id="RHEA-COMP:12419"/>
        <dbReference type="ChEBI" id="CHEBI:15378"/>
        <dbReference type="ChEBI" id="CHEBI:57856"/>
        <dbReference type="ChEBI" id="CHEBI:59789"/>
        <dbReference type="ChEBI" id="CHEBI:90615"/>
        <dbReference type="ChEBI" id="CHEBI:90616"/>
        <dbReference type="EC" id="2.1.1.72"/>
    </reaction>
</comment>
<evidence type="ECO:0000259" key="6">
    <source>
        <dbReference type="Pfam" id="PF07669"/>
    </source>
</evidence>